<accession>A0A7C5NTZ9</accession>
<proteinExistence type="predicted"/>
<dbReference type="Pfam" id="PF03692">
    <property type="entry name" value="CxxCxxCC"/>
    <property type="match status" value="1"/>
</dbReference>
<protein>
    <submittedName>
        <fullName evidence="1">YkgJ family cysteine cluster protein</fullName>
    </submittedName>
</protein>
<dbReference type="EMBL" id="DRTU01000238">
    <property type="protein sequence ID" value="HHI00966.1"/>
    <property type="molecule type" value="Genomic_DNA"/>
</dbReference>
<dbReference type="PANTHER" id="PTHR35866">
    <property type="entry name" value="PUTATIVE-RELATED"/>
    <property type="match status" value="1"/>
</dbReference>
<gene>
    <name evidence="1" type="ORF">ENL40_05810</name>
</gene>
<reference evidence="1" key="1">
    <citation type="journal article" date="2020" name="mSystems">
        <title>Genome- and Community-Level Interaction Insights into Carbon Utilization and Element Cycling Functions of Hydrothermarchaeota in Hydrothermal Sediment.</title>
        <authorList>
            <person name="Zhou Z."/>
            <person name="Liu Y."/>
            <person name="Xu W."/>
            <person name="Pan J."/>
            <person name="Luo Z.H."/>
            <person name="Li M."/>
        </authorList>
    </citation>
    <scope>NUCLEOTIDE SEQUENCE [LARGE SCALE GENOMIC DNA]</scope>
    <source>
        <strain evidence="1">HyVt-93</strain>
    </source>
</reference>
<evidence type="ECO:0000313" key="1">
    <source>
        <dbReference type="EMBL" id="HHI00966.1"/>
    </source>
</evidence>
<dbReference type="PANTHER" id="PTHR35866:SF2">
    <property type="entry name" value="YKGJ FAMILY CYSTEINE CLUSTER PROTEIN"/>
    <property type="match status" value="1"/>
</dbReference>
<name>A0A7C5NTZ9_THELI</name>
<comment type="caution">
    <text evidence="1">The sequence shown here is derived from an EMBL/GenBank/DDBJ whole genome shotgun (WGS) entry which is preliminary data.</text>
</comment>
<dbReference type="Proteomes" id="UP000886217">
    <property type="component" value="Unassembled WGS sequence"/>
</dbReference>
<dbReference type="InterPro" id="IPR005358">
    <property type="entry name" value="Puta_zinc/iron-chelating_dom"/>
</dbReference>
<dbReference type="AlphaFoldDB" id="A0A7C5NTZ9"/>
<organism evidence="1">
    <name type="scientific">Thermococcus litoralis</name>
    <dbReference type="NCBI Taxonomy" id="2265"/>
    <lineage>
        <taxon>Archaea</taxon>
        <taxon>Methanobacteriati</taxon>
        <taxon>Methanobacteriota</taxon>
        <taxon>Thermococci</taxon>
        <taxon>Thermococcales</taxon>
        <taxon>Thermococcaceae</taxon>
        <taxon>Thermococcus</taxon>
    </lineage>
</organism>
<sequence>MEKRWVATINLESLQIKSDPSFKFKCLQCASCCINLEIPLRDDDITRIEDLGFNAWEFVDYEKMFYRGDKFLGYGLRKRPFDDACVFLGEDGKCKIYPKRPLACKLYPFILVKHGFAIDIYVKEDPFCKGVNHPDGESIDLDFVMRYFGEVISEYRQKMGISNHHNKPANLII</sequence>